<keyword evidence="2" id="KW-0677">Repeat</keyword>
<dbReference type="InterPro" id="IPR001064">
    <property type="entry name" value="Beta/gamma_crystallin"/>
</dbReference>
<evidence type="ECO:0000256" key="1">
    <source>
        <dbReference type="ARBA" id="ARBA00009646"/>
    </source>
</evidence>
<dbReference type="Gene3D" id="2.60.20.10">
    <property type="entry name" value="Crystallins"/>
    <property type="match status" value="2"/>
</dbReference>
<dbReference type="SMART" id="SM00247">
    <property type="entry name" value="XTALbg"/>
    <property type="match status" value="2"/>
</dbReference>
<dbReference type="InterPro" id="IPR011024">
    <property type="entry name" value="G_crystallin-like"/>
</dbReference>
<name>V9L7Z9_CALMI</name>
<evidence type="ECO:0000256" key="2">
    <source>
        <dbReference type="ARBA" id="ARBA00022737"/>
    </source>
</evidence>
<protein>
    <submittedName>
        <fullName evidence="4">Epidermal differentiation-specific protein</fullName>
    </submittedName>
</protein>
<reference evidence="4" key="1">
    <citation type="journal article" date="2014" name="Nature">
        <title>Elephant shark genome provides unique insights into gnathostome evolution.</title>
        <authorList>
            <consortium name="International Elephant Shark Genome Sequencing Consortium"/>
            <person name="Venkatesh B."/>
            <person name="Lee A.P."/>
            <person name="Ravi V."/>
            <person name="Maurya A.K."/>
            <person name="Lian M.M."/>
            <person name="Swann J.B."/>
            <person name="Ohta Y."/>
            <person name="Flajnik M.F."/>
            <person name="Sutoh Y."/>
            <person name="Kasahara M."/>
            <person name="Hoon S."/>
            <person name="Gangu V."/>
            <person name="Roy S.W."/>
            <person name="Irimia M."/>
            <person name="Korzh V."/>
            <person name="Kondrychyn I."/>
            <person name="Lim Z.W."/>
            <person name="Tay B.H."/>
            <person name="Tohari S."/>
            <person name="Kong K.W."/>
            <person name="Ho S."/>
            <person name="Lorente-Galdos B."/>
            <person name="Quilez J."/>
            <person name="Marques-Bonet T."/>
            <person name="Raney B.J."/>
            <person name="Ingham P.W."/>
            <person name="Tay A."/>
            <person name="Hillier L.W."/>
            <person name="Minx P."/>
            <person name="Boehm T."/>
            <person name="Wilson R.K."/>
            <person name="Brenner S."/>
            <person name="Warren W.C."/>
        </authorList>
    </citation>
    <scope>NUCLEOTIDE SEQUENCE</scope>
    <source>
        <tissue evidence="4">Heart</tissue>
    </source>
</reference>
<dbReference type="EMBL" id="JW875355">
    <property type="protein sequence ID" value="AFP07872.1"/>
    <property type="molecule type" value="mRNA"/>
</dbReference>
<dbReference type="PROSITE" id="PS50915">
    <property type="entry name" value="CRYSTALLIN_BETA_GAMMA"/>
    <property type="match status" value="1"/>
</dbReference>
<dbReference type="AlphaFoldDB" id="V9L7Z9"/>
<dbReference type="SUPFAM" id="SSF49695">
    <property type="entry name" value="gamma-Crystallin-like"/>
    <property type="match status" value="1"/>
</dbReference>
<evidence type="ECO:0000313" key="4">
    <source>
        <dbReference type="EMBL" id="AFP07872.1"/>
    </source>
</evidence>
<proteinExistence type="evidence at transcript level"/>
<accession>V9L7Z9</accession>
<dbReference type="Pfam" id="PF00030">
    <property type="entry name" value="Crystall"/>
    <property type="match status" value="2"/>
</dbReference>
<comment type="similarity">
    <text evidence="1">Belongs to the beta/gamma-crystallin family.</text>
</comment>
<organism evidence="4">
    <name type="scientific">Callorhinchus milii</name>
    <name type="common">Ghost shark</name>
    <dbReference type="NCBI Taxonomy" id="7868"/>
    <lineage>
        <taxon>Eukaryota</taxon>
        <taxon>Metazoa</taxon>
        <taxon>Chordata</taxon>
        <taxon>Craniata</taxon>
        <taxon>Vertebrata</taxon>
        <taxon>Chondrichthyes</taxon>
        <taxon>Holocephali</taxon>
        <taxon>Chimaeriformes</taxon>
        <taxon>Callorhinchidae</taxon>
        <taxon>Callorhinchus</taxon>
    </lineage>
</organism>
<sequence length="175" mass="20416">MSITLYTKTSLGGVARTYTNDVPNFCCIRPCARSLKVERCPWVAFTERDYKGEFKIYGFHEYMDLKDFDMKIRSLRVIKEALENPTIIVYAEVNYPSEGAKKELSEKTETLATIEKEMGGKISSHIIERGPWILYEKQNFEGHRMFTKENVRDYSKLEWKVSSLRPLTQSDFEST</sequence>
<evidence type="ECO:0000259" key="3">
    <source>
        <dbReference type="PROSITE" id="PS50915"/>
    </source>
</evidence>
<feature type="domain" description="Beta/gamma crystallin 'Greek key'" evidence="3">
    <location>
        <begin position="130"/>
        <end position="168"/>
    </location>
</feature>